<gene>
    <name evidence="3" type="ORF">BA177_18145</name>
</gene>
<evidence type="ECO:0000313" key="3">
    <source>
        <dbReference type="EMBL" id="ANO52852.1"/>
    </source>
</evidence>
<dbReference type="InterPro" id="IPR011055">
    <property type="entry name" value="Dup_hybrid_motif"/>
</dbReference>
<evidence type="ECO:0000259" key="2">
    <source>
        <dbReference type="Pfam" id="PF01551"/>
    </source>
</evidence>
<feature type="domain" description="M23ase beta-sheet core" evidence="2">
    <location>
        <begin position="285"/>
        <end position="378"/>
    </location>
</feature>
<dbReference type="RefSeq" id="WP_068618599.1">
    <property type="nucleotide sequence ID" value="NZ_CP016268.1"/>
</dbReference>
<reference evidence="3 4" key="1">
    <citation type="submission" date="2016-06" db="EMBL/GenBank/DDBJ databases">
        <title>Complete genome sequence of a deep-branching marine Gamma Proteobacterium Woeseia oceani type strain XK5.</title>
        <authorList>
            <person name="Mu D."/>
            <person name="Du Z."/>
        </authorList>
    </citation>
    <scope>NUCLEOTIDE SEQUENCE [LARGE SCALE GENOMIC DNA]</scope>
    <source>
        <strain evidence="3 4">XK5</strain>
    </source>
</reference>
<keyword evidence="1" id="KW-0175">Coiled coil</keyword>
<dbReference type="PANTHER" id="PTHR21666:SF270">
    <property type="entry name" value="MUREIN HYDROLASE ACTIVATOR ENVC"/>
    <property type="match status" value="1"/>
</dbReference>
<evidence type="ECO:0000256" key="1">
    <source>
        <dbReference type="SAM" id="Coils"/>
    </source>
</evidence>
<accession>A0A193LK16</accession>
<dbReference type="PANTHER" id="PTHR21666">
    <property type="entry name" value="PEPTIDASE-RELATED"/>
    <property type="match status" value="1"/>
</dbReference>
<dbReference type="InterPro" id="IPR016047">
    <property type="entry name" value="M23ase_b-sheet_dom"/>
</dbReference>
<dbReference type="Proteomes" id="UP000092695">
    <property type="component" value="Chromosome"/>
</dbReference>
<dbReference type="CDD" id="cd12797">
    <property type="entry name" value="M23_peptidase"/>
    <property type="match status" value="1"/>
</dbReference>
<keyword evidence="4" id="KW-1185">Reference proteome</keyword>
<dbReference type="Gene3D" id="6.10.250.3150">
    <property type="match status" value="1"/>
</dbReference>
<dbReference type="GO" id="GO:0004222">
    <property type="term" value="F:metalloendopeptidase activity"/>
    <property type="evidence" value="ECO:0007669"/>
    <property type="project" value="TreeGrafter"/>
</dbReference>
<proteinExistence type="predicted"/>
<protein>
    <recommendedName>
        <fullName evidence="2">M23ase beta-sheet core domain-containing protein</fullName>
    </recommendedName>
</protein>
<dbReference type="Pfam" id="PF01551">
    <property type="entry name" value="Peptidase_M23"/>
    <property type="match status" value="1"/>
</dbReference>
<evidence type="ECO:0000313" key="4">
    <source>
        <dbReference type="Proteomes" id="UP000092695"/>
    </source>
</evidence>
<organism evidence="3 4">
    <name type="scientific">Woeseia oceani</name>
    <dbReference type="NCBI Taxonomy" id="1548547"/>
    <lineage>
        <taxon>Bacteria</taxon>
        <taxon>Pseudomonadati</taxon>
        <taxon>Pseudomonadota</taxon>
        <taxon>Gammaproteobacteria</taxon>
        <taxon>Woeseiales</taxon>
        <taxon>Woeseiaceae</taxon>
        <taxon>Woeseia</taxon>
    </lineage>
</organism>
<dbReference type="STRING" id="1548547.BA177_18145"/>
<dbReference type="FunFam" id="2.70.70.10:FF:000003">
    <property type="entry name" value="Murein hydrolase activator EnvC"/>
    <property type="match status" value="1"/>
</dbReference>
<dbReference type="SUPFAM" id="SSF51261">
    <property type="entry name" value="Duplicated hybrid motif"/>
    <property type="match status" value="1"/>
</dbReference>
<dbReference type="EMBL" id="CP016268">
    <property type="protein sequence ID" value="ANO52852.1"/>
    <property type="molecule type" value="Genomic_DNA"/>
</dbReference>
<dbReference type="AlphaFoldDB" id="A0A193LK16"/>
<dbReference type="OrthoDB" id="9784703at2"/>
<feature type="coiled-coil region" evidence="1">
    <location>
        <begin position="30"/>
        <end position="113"/>
    </location>
</feature>
<feature type="coiled-coil region" evidence="1">
    <location>
        <begin position="170"/>
        <end position="229"/>
    </location>
</feature>
<dbReference type="InterPro" id="IPR050570">
    <property type="entry name" value="Cell_wall_metabolism_enzyme"/>
</dbReference>
<dbReference type="Gene3D" id="2.70.70.10">
    <property type="entry name" value="Glucose Permease (Domain IIA)"/>
    <property type="match status" value="1"/>
</dbReference>
<sequence>MSPILRVLLLLVVLGLMPGDGLRAQNDGLSRIKEQELQEVRERISRLKKSMDERAAERDRVTAELQASEVSISETRLQLKELQRQKDFSERKKLKLEERLAELQTKLDLEAGQLAAQVRAAYVNGGQERIKLLLNQQDPAEVGRLLAYHRYLSDYRADNIEEMNAHVAEAAQVRDEVAAEESRLERLARARYAELGELNTAQEKRRDLLAALQQRMSEEGAEIERLAAQEKDLARLIAELTSILSDYPITSEEPFSAMKGRLTWPVAGQLLHDYGQPRIGGGVKWNGVVLGAQHGREVRTIYHGRVVFADWLAGLGLLVIVDHGEGYMTLYGYNESILTNAGDWVAPGDVIATVGDTGGQQRAGLYFEIRKGTEPVNPRGWVTRQPQGGG</sequence>
<dbReference type="KEGG" id="woc:BA177_18145"/>
<name>A0A193LK16_9GAMM</name>